<proteinExistence type="inferred from homology"/>
<dbReference type="GO" id="GO:0016020">
    <property type="term" value="C:membrane"/>
    <property type="evidence" value="ECO:0007669"/>
    <property type="project" value="TreeGrafter"/>
</dbReference>
<dbReference type="GO" id="GO:0005737">
    <property type="term" value="C:cytoplasm"/>
    <property type="evidence" value="ECO:0007669"/>
    <property type="project" value="TreeGrafter"/>
</dbReference>
<keyword evidence="2" id="KW-0732">Signal</keyword>
<dbReference type="GO" id="GO:0008270">
    <property type="term" value="F:zinc ion binding"/>
    <property type="evidence" value="ECO:0007669"/>
    <property type="project" value="TreeGrafter"/>
</dbReference>
<dbReference type="InterPro" id="IPR045357">
    <property type="entry name" value="Aminopeptidase_N-like_N"/>
</dbReference>
<protein>
    <submittedName>
        <fullName evidence="5">Uncharacterized protein</fullName>
    </submittedName>
</protein>
<dbReference type="InterPro" id="IPR024571">
    <property type="entry name" value="ERAP1-like_C_dom"/>
</dbReference>
<dbReference type="Gene3D" id="1.25.50.20">
    <property type="match status" value="1"/>
</dbReference>
<dbReference type="PANTHER" id="PTHR11533:SF174">
    <property type="entry name" value="PUROMYCIN-SENSITIVE AMINOPEPTIDASE-RELATED"/>
    <property type="match status" value="1"/>
</dbReference>
<dbReference type="SUPFAM" id="SSF63737">
    <property type="entry name" value="Leukotriene A4 hydrolase N-terminal domain"/>
    <property type="match status" value="1"/>
</dbReference>
<evidence type="ECO:0000313" key="5">
    <source>
        <dbReference type="EMBL" id="VVD01645.1"/>
    </source>
</evidence>
<accession>A0A5E4QUK1</accession>
<dbReference type="EMBL" id="FZQP02005488">
    <property type="protein sequence ID" value="VVD01645.1"/>
    <property type="molecule type" value="Genomic_DNA"/>
</dbReference>
<gene>
    <name evidence="5" type="ORF">LSINAPIS_LOCUS12016</name>
</gene>
<dbReference type="InterPro" id="IPR050344">
    <property type="entry name" value="Peptidase_M1_aminopeptidases"/>
</dbReference>
<feature type="non-terminal residue" evidence="5">
    <location>
        <position position="723"/>
    </location>
</feature>
<evidence type="ECO:0000259" key="3">
    <source>
        <dbReference type="Pfam" id="PF11838"/>
    </source>
</evidence>
<evidence type="ECO:0000313" key="6">
    <source>
        <dbReference type="Proteomes" id="UP000324832"/>
    </source>
</evidence>
<dbReference type="GO" id="GO:0043171">
    <property type="term" value="P:peptide catabolic process"/>
    <property type="evidence" value="ECO:0007669"/>
    <property type="project" value="TreeGrafter"/>
</dbReference>
<dbReference type="Pfam" id="PF11838">
    <property type="entry name" value="ERAP1_C"/>
    <property type="match status" value="1"/>
</dbReference>
<feature type="chain" id="PRO_5023112158" evidence="2">
    <location>
        <begin position="20"/>
        <end position="723"/>
    </location>
</feature>
<feature type="domain" description="Aminopeptidase N-like N-terminal" evidence="4">
    <location>
        <begin position="93"/>
        <end position="247"/>
    </location>
</feature>
<dbReference type="Gene3D" id="2.60.40.1730">
    <property type="entry name" value="tricorn interacting facor f3 domain"/>
    <property type="match status" value="1"/>
</dbReference>
<reference evidence="5 6" key="1">
    <citation type="submission" date="2017-07" db="EMBL/GenBank/DDBJ databases">
        <authorList>
            <person name="Talla V."/>
            <person name="Backstrom N."/>
        </authorList>
    </citation>
    <scope>NUCLEOTIDE SEQUENCE [LARGE SCALE GENOMIC DNA]</scope>
</reference>
<dbReference type="AlphaFoldDB" id="A0A5E4QUK1"/>
<dbReference type="InterPro" id="IPR042097">
    <property type="entry name" value="Aminopeptidase_N-like_N_sf"/>
</dbReference>
<name>A0A5E4QUK1_9NEOP</name>
<organism evidence="5 6">
    <name type="scientific">Leptidea sinapis</name>
    <dbReference type="NCBI Taxonomy" id="189913"/>
    <lineage>
        <taxon>Eukaryota</taxon>
        <taxon>Metazoa</taxon>
        <taxon>Ecdysozoa</taxon>
        <taxon>Arthropoda</taxon>
        <taxon>Hexapoda</taxon>
        <taxon>Insecta</taxon>
        <taxon>Pterygota</taxon>
        <taxon>Neoptera</taxon>
        <taxon>Endopterygota</taxon>
        <taxon>Lepidoptera</taxon>
        <taxon>Glossata</taxon>
        <taxon>Ditrysia</taxon>
        <taxon>Papilionoidea</taxon>
        <taxon>Pieridae</taxon>
        <taxon>Dismorphiinae</taxon>
        <taxon>Leptidea</taxon>
    </lineage>
</organism>
<sequence>MGVHNMICVLLAIVVSITSLPLRTQIETVTELSDSLKVIHLEETINNKPDDNKSELHSDLQHEENHNISDEILVSRNLQRNNIRPGMTIFSNEITLTPDLNAGTFTGVAEIDVRLSSDTSEDEVVFSFDGLNVNSILQSVGGGTTYEQPAGFDTEDGLLTIFTGRNSVRFNFIINYSGSLDSWGNGLYRGNYGTDTYLAMNLHPTNARRVFPCFDDITVPANTFSLNVAGLNYQNMASNTAVQSVEDGVTKFTPMINSFPYLWGLVAHNMNAVSIQFQNVIFYIRQGVMNQDALSSSAINSFFSTLTEWTKKPYEEIFNGQEERLHILAVPDVDRDWYALSTISIWEPYVLMELGSPASQRKTGLMKLAQALARRWFGYVLMPESWNSQWVISGLGTTAAFEAFRIFQTDPSGADVTLLDADAIFLSDIIQESLYMDGYPTINPILTSEEDFEEDWVRSHVNGPLRFKAPAIIRMLQLTMSTTTDYIQQSAAQMLSTNLSQLIDDALNLARGGHIGYEVAMPIVLGMEHETEYVVWKAFVRNMEFLKRFLLALRMIRRTVVGLEQELTFTPELNVNEPAMTSLVRGLVMDHACRSNYDPCIAAAVDWFRDPNDNTIVNPNIPADLRPAVYCTSVMIGGEEERELLFNRLSLITNGYERLVILESLACSQDTGFILTYLQETLGDTYFVEERSRIFKAVVQSSRQNLATALQFISINTNNIRQA</sequence>
<dbReference type="GO" id="GO:0042277">
    <property type="term" value="F:peptide binding"/>
    <property type="evidence" value="ECO:0007669"/>
    <property type="project" value="TreeGrafter"/>
</dbReference>
<comment type="similarity">
    <text evidence="1">Belongs to the peptidase M1 family.</text>
</comment>
<dbReference type="GO" id="GO:0005615">
    <property type="term" value="C:extracellular space"/>
    <property type="evidence" value="ECO:0007669"/>
    <property type="project" value="TreeGrafter"/>
</dbReference>
<dbReference type="PANTHER" id="PTHR11533">
    <property type="entry name" value="PROTEASE M1 ZINC METALLOPROTEASE"/>
    <property type="match status" value="1"/>
</dbReference>
<dbReference type="GO" id="GO:0070006">
    <property type="term" value="F:metalloaminopeptidase activity"/>
    <property type="evidence" value="ECO:0007669"/>
    <property type="project" value="TreeGrafter"/>
</dbReference>
<evidence type="ECO:0000256" key="1">
    <source>
        <dbReference type="ARBA" id="ARBA00010136"/>
    </source>
</evidence>
<feature type="domain" description="ERAP1-like C-terminal" evidence="3">
    <location>
        <begin position="494"/>
        <end position="721"/>
    </location>
</feature>
<evidence type="ECO:0000259" key="4">
    <source>
        <dbReference type="Pfam" id="PF17900"/>
    </source>
</evidence>
<keyword evidence="6" id="KW-1185">Reference proteome</keyword>
<evidence type="ECO:0000256" key="2">
    <source>
        <dbReference type="SAM" id="SignalP"/>
    </source>
</evidence>
<dbReference type="Proteomes" id="UP000324832">
    <property type="component" value="Unassembled WGS sequence"/>
</dbReference>
<feature type="signal peptide" evidence="2">
    <location>
        <begin position="1"/>
        <end position="19"/>
    </location>
</feature>
<dbReference type="Pfam" id="PF17900">
    <property type="entry name" value="Peptidase_M1_N"/>
    <property type="match status" value="1"/>
</dbReference>